<feature type="compositionally biased region" description="Low complexity" evidence="1">
    <location>
        <begin position="237"/>
        <end position="255"/>
    </location>
</feature>
<feature type="chain" id="PRO_5045487335" evidence="2">
    <location>
        <begin position="31"/>
        <end position="412"/>
    </location>
</feature>
<keyword evidence="4" id="KW-1185">Reference proteome</keyword>
<organism evidence="3 4">
    <name type="scientific">Arthrobacter burdickii</name>
    <dbReference type="NCBI Taxonomy" id="3035920"/>
    <lineage>
        <taxon>Bacteria</taxon>
        <taxon>Bacillati</taxon>
        <taxon>Actinomycetota</taxon>
        <taxon>Actinomycetes</taxon>
        <taxon>Micrococcales</taxon>
        <taxon>Micrococcaceae</taxon>
        <taxon>Arthrobacter</taxon>
    </lineage>
</organism>
<feature type="region of interest" description="Disordered" evidence="1">
    <location>
        <begin position="74"/>
        <end position="106"/>
    </location>
</feature>
<evidence type="ECO:0000313" key="4">
    <source>
        <dbReference type="Proteomes" id="UP001174209"/>
    </source>
</evidence>
<keyword evidence="2" id="KW-0732">Signal</keyword>
<feature type="signal peptide" evidence="2">
    <location>
        <begin position="1"/>
        <end position="30"/>
    </location>
</feature>
<gene>
    <name evidence="3" type="ORF">P5G52_09795</name>
</gene>
<evidence type="ECO:0000256" key="1">
    <source>
        <dbReference type="SAM" id="MobiDB-lite"/>
    </source>
</evidence>
<evidence type="ECO:0000256" key="2">
    <source>
        <dbReference type="SAM" id="SignalP"/>
    </source>
</evidence>
<accession>A0ABT8K154</accession>
<dbReference type="Proteomes" id="UP001174209">
    <property type="component" value="Unassembled WGS sequence"/>
</dbReference>
<feature type="region of interest" description="Disordered" evidence="1">
    <location>
        <begin position="142"/>
        <end position="167"/>
    </location>
</feature>
<reference evidence="3" key="1">
    <citation type="submission" date="2023-06" db="EMBL/GenBank/DDBJ databases">
        <title>MT1 and MT2 Draft Genomes of Novel Species.</title>
        <authorList>
            <person name="Venkateswaran K."/>
        </authorList>
    </citation>
    <scope>NUCLEOTIDE SEQUENCE</scope>
    <source>
        <strain evidence="3">IIF3SC-B10</strain>
    </source>
</reference>
<proteinExistence type="predicted"/>
<dbReference type="RefSeq" id="WP_301226914.1">
    <property type="nucleotide sequence ID" value="NZ_JAROCG010000001.1"/>
</dbReference>
<sequence>MRSRRYATTLATVGLLIGGAVGPLAPAAYADHTRAHTCLEAGGVYTEAATQGGDRCVVTTRTAGPIVVGAPETTYSDAVPSGSPTVVESDAAPSGEATAETETRDVGSPVVVESKRFGELEITSADSDAGEPAVESAVVPGAPTTTTRTERGTPISTDAPGTRNCRRLNDDKAAKPVERCERTVVTTTTTPTTVITTVTTPQERVTTTTQPRETVTTTTTPVTEVFTSTQQQESCATTTQPTSFTRTTTQATTRTQTVSIPRTRTVTTTVTTYRYTLNTTAPLVPVVFTGPNAAANPRIAVNETALAPLVTTLEQPGPLQVTVETLAGPDLVNTICASTAPEVIVTDGATTDDVQRVTAPADSEVTVTRENIDPLVTGTSAPGQPIVTTSTRGTGATCYNNPATAEQRASRC</sequence>
<evidence type="ECO:0000313" key="3">
    <source>
        <dbReference type="EMBL" id="MDN4611160.1"/>
    </source>
</evidence>
<comment type="caution">
    <text evidence="3">The sequence shown here is derived from an EMBL/GenBank/DDBJ whole genome shotgun (WGS) entry which is preliminary data.</text>
</comment>
<dbReference type="EMBL" id="JAROCG010000001">
    <property type="protein sequence ID" value="MDN4611160.1"/>
    <property type="molecule type" value="Genomic_DNA"/>
</dbReference>
<name>A0ABT8K154_9MICC</name>
<feature type="region of interest" description="Disordered" evidence="1">
    <location>
        <begin position="228"/>
        <end position="255"/>
    </location>
</feature>
<protein>
    <submittedName>
        <fullName evidence="3">Uncharacterized protein</fullName>
    </submittedName>
</protein>